<reference evidence="3 4" key="1">
    <citation type="submission" date="2024-02" db="EMBL/GenBank/DDBJ databases">
        <title>De novo assembly and annotation of 12 fungi associated with fruit tree decline syndrome in Ontario, Canada.</title>
        <authorList>
            <person name="Sulman M."/>
            <person name="Ellouze W."/>
            <person name="Ilyukhin E."/>
        </authorList>
    </citation>
    <scope>NUCLEOTIDE SEQUENCE [LARGE SCALE GENOMIC DNA]</scope>
    <source>
        <strain evidence="3 4">M11/M66-122</strain>
    </source>
</reference>
<feature type="domain" description="Hemerythrin-like" evidence="2">
    <location>
        <begin position="20"/>
        <end position="120"/>
    </location>
</feature>
<dbReference type="InterPro" id="IPR012312">
    <property type="entry name" value="Hemerythrin-like"/>
</dbReference>
<dbReference type="PANTHER" id="PTHR35585:SF1">
    <property type="entry name" value="HHE DOMAIN PROTEIN (AFU_ORTHOLOGUE AFUA_4G00730)"/>
    <property type="match status" value="1"/>
</dbReference>
<keyword evidence="4" id="KW-1185">Reference proteome</keyword>
<proteinExistence type="predicted"/>
<comment type="caution">
    <text evidence="3">The sequence shown here is derived from an EMBL/GenBank/DDBJ whole genome shotgun (WGS) entry which is preliminary data.</text>
</comment>
<feature type="region of interest" description="Disordered" evidence="1">
    <location>
        <begin position="134"/>
        <end position="169"/>
    </location>
</feature>
<evidence type="ECO:0000313" key="3">
    <source>
        <dbReference type="EMBL" id="KAK7748301.1"/>
    </source>
</evidence>
<evidence type="ECO:0000259" key="2">
    <source>
        <dbReference type="Pfam" id="PF01814"/>
    </source>
</evidence>
<dbReference type="PANTHER" id="PTHR35585">
    <property type="entry name" value="HHE DOMAIN PROTEIN (AFU_ORTHOLOGUE AFUA_4G00730)"/>
    <property type="match status" value="1"/>
</dbReference>
<dbReference type="Proteomes" id="UP001320420">
    <property type="component" value="Unassembled WGS sequence"/>
</dbReference>
<feature type="compositionally biased region" description="Basic and acidic residues" evidence="1">
    <location>
        <begin position="79"/>
        <end position="94"/>
    </location>
</feature>
<accession>A0AAN9UI61</accession>
<organism evidence="3 4">
    <name type="scientific">Diatrype stigma</name>
    <dbReference type="NCBI Taxonomy" id="117547"/>
    <lineage>
        <taxon>Eukaryota</taxon>
        <taxon>Fungi</taxon>
        <taxon>Dikarya</taxon>
        <taxon>Ascomycota</taxon>
        <taxon>Pezizomycotina</taxon>
        <taxon>Sordariomycetes</taxon>
        <taxon>Xylariomycetidae</taxon>
        <taxon>Xylariales</taxon>
        <taxon>Diatrypaceae</taxon>
        <taxon>Diatrype</taxon>
    </lineage>
</organism>
<evidence type="ECO:0000256" key="1">
    <source>
        <dbReference type="SAM" id="MobiDB-lite"/>
    </source>
</evidence>
<feature type="region of interest" description="Disordered" evidence="1">
    <location>
        <begin position="75"/>
        <end position="95"/>
    </location>
</feature>
<evidence type="ECO:0000313" key="4">
    <source>
        <dbReference type="Proteomes" id="UP001320420"/>
    </source>
</evidence>
<dbReference type="Pfam" id="PF01814">
    <property type="entry name" value="Hemerythrin"/>
    <property type="match status" value="1"/>
</dbReference>
<dbReference type="EMBL" id="JAKJXP020000084">
    <property type="protein sequence ID" value="KAK7748301.1"/>
    <property type="molecule type" value="Genomic_DNA"/>
</dbReference>
<name>A0AAN9UI61_9PEZI</name>
<protein>
    <recommendedName>
        <fullName evidence="2">Hemerythrin-like domain-containing protein</fullName>
    </recommendedName>
</protein>
<gene>
    <name evidence="3" type="ORF">SLS62_008762</name>
</gene>
<sequence>MNDERNESLGHSQVFKVSQVIQEDHHQLEFYYNKIINSNDPDEQKRYQNAFVWELARHSIAEELVVYPALERTISDGSGRAEKDRSQHQEKLSPSDEQFIPAIKGLWRDLSTHIKEEEEEDLVRLEEAISMTESKELASSFEKTKSFIPTRSHPNAPNKPPFETVISLM</sequence>
<dbReference type="AlphaFoldDB" id="A0AAN9UI61"/>